<keyword evidence="15" id="KW-0408">Iron</keyword>
<comment type="function">
    <text evidence="19">Member of the two-component regulatory system NreB/NreC involved in the control of dissimilatory nitrate/nitrite reduction in response to oxygen. NreB functions as a direct oxygen sensor histidine kinase which is autophosphorylated, in the absence of oxygen, probably at the conserved histidine residue, and transfers its phosphate group probably to a conserved aspartate residue of NreC. NreB/NreC activates the expression of the nitrate (narGHJI) and nitrite (nir) reductase operons, as well as the putative nitrate transporter gene narT.</text>
</comment>
<evidence type="ECO:0000256" key="3">
    <source>
        <dbReference type="ARBA" id="ARBA00004496"/>
    </source>
</evidence>
<evidence type="ECO:0000256" key="8">
    <source>
        <dbReference type="ARBA" id="ARBA00022485"/>
    </source>
</evidence>
<dbReference type="PRINTS" id="PR00344">
    <property type="entry name" value="BCTRLSENSOR"/>
</dbReference>
<keyword evidence="18 22" id="KW-0472">Membrane</keyword>
<evidence type="ECO:0000256" key="17">
    <source>
        <dbReference type="ARBA" id="ARBA00023014"/>
    </source>
</evidence>
<feature type="coiled-coil region" evidence="21">
    <location>
        <begin position="382"/>
        <end position="412"/>
    </location>
</feature>
<accession>A0ABW0SK02</accession>
<evidence type="ECO:0000256" key="20">
    <source>
        <dbReference type="ARBA" id="ARBA00030800"/>
    </source>
</evidence>
<evidence type="ECO:0000256" key="11">
    <source>
        <dbReference type="ARBA" id="ARBA00022692"/>
    </source>
</evidence>
<dbReference type="InterPro" id="IPR004358">
    <property type="entry name" value="Sig_transdc_His_kin-like_C"/>
</dbReference>
<evidence type="ECO:0000256" key="21">
    <source>
        <dbReference type="SAM" id="Coils"/>
    </source>
</evidence>
<keyword evidence="13" id="KW-0418">Kinase</keyword>
<dbReference type="InterPro" id="IPR033479">
    <property type="entry name" value="dCache_1"/>
</dbReference>
<dbReference type="Pfam" id="PF02518">
    <property type="entry name" value="HATPase_c"/>
    <property type="match status" value="1"/>
</dbReference>
<dbReference type="InterPro" id="IPR050482">
    <property type="entry name" value="Sensor_HK_TwoCompSys"/>
</dbReference>
<evidence type="ECO:0000313" key="24">
    <source>
        <dbReference type="EMBL" id="MFC5568940.1"/>
    </source>
</evidence>
<evidence type="ECO:0000256" key="16">
    <source>
        <dbReference type="ARBA" id="ARBA00023012"/>
    </source>
</evidence>
<dbReference type="CDD" id="cd16917">
    <property type="entry name" value="HATPase_UhpB-NarQ-NarX-like"/>
    <property type="match status" value="1"/>
</dbReference>
<evidence type="ECO:0000256" key="19">
    <source>
        <dbReference type="ARBA" id="ARBA00024827"/>
    </source>
</evidence>
<dbReference type="PANTHER" id="PTHR24421">
    <property type="entry name" value="NITRATE/NITRITE SENSOR PROTEIN NARX-RELATED"/>
    <property type="match status" value="1"/>
</dbReference>
<reference evidence="25" key="1">
    <citation type="journal article" date="2019" name="Int. J. Syst. Evol. Microbiol.">
        <title>The Global Catalogue of Microorganisms (GCM) 10K type strain sequencing project: providing services to taxonomists for standard genome sequencing and annotation.</title>
        <authorList>
            <consortium name="The Broad Institute Genomics Platform"/>
            <consortium name="The Broad Institute Genome Sequencing Center for Infectious Disease"/>
            <person name="Wu L."/>
            <person name="Ma J."/>
        </authorList>
    </citation>
    <scope>NUCLEOTIDE SEQUENCE [LARGE SCALE GENOMIC DNA]</scope>
    <source>
        <strain evidence="25">KACC 11407</strain>
    </source>
</reference>
<evidence type="ECO:0000256" key="5">
    <source>
        <dbReference type="ARBA" id="ARBA00012438"/>
    </source>
</evidence>
<evidence type="ECO:0000256" key="10">
    <source>
        <dbReference type="ARBA" id="ARBA00022679"/>
    </source>
</evidence>
<keyword evidence="9" id="KW-0963">Cytoplasm</keyword>
<protein>
    <recommendedName>
        <fullName evidence="6">Oxygen sensor histidine kinase NreB</fullName>
        <ecNumber evidence="5">2.7.13.3</ecNumber>
    </recommendedName>
    <alternativeName>
        <fullName evidence="20">Nitrogen regulation protein B</fullName>
    </alternativeName>
</protein>
<dbReference type="Gene3D" id="1.20.5.1930">
    <property type="match status" value="1"/>
</dbReference>
<keyword evidence="21" id="KW-0175">Coiled coil</keyword>
<evidence type="ECO:0000256" key="13">
    <source>
        <dbReference type="ARBA" id="ARBA00022777"/>
    </source>
</evidence>
<evidence type="ECO:0000256" key="9">
    <source>
        <dbReference type="ARBA" id="ARBA00022490"/>
    </source>
</evidence>
<comment type="catalytic activity">
    <reaction evidence="1">
        <text>ATP + protein L-histidine = ADP + protein N-phospho-L-histidine.</text>
        <dbReference type="EC" id="2.7.13.3"/>
    </reaction>
</comment>
<evidence type="ECO:0000259" key="23">
    <source>
        <dbReference type="PROSITE" id="PS50109"/>
    </source>
</evidence>
<evidence type="ECO:0000313" key="25">
    <source>
        <dbReference type="Proteomes" id="UP001596036"/>
    </source>
</evidence>
<evidence type="ECO:0000256" key="1">
    <source>
        <dbReference type="ARBA" id="ARBA00000085"/>
    </source>
</evidence>
<dbReference type="SMART" id="SM00387">
    <property type="entry name" value="HATPase_c"/>
    <property type="match status" value="1"/>
</dbReference>
<name>A0ABW0SK02_9GAMM</name>
<dbReference type="GO" id="GO:0005524">
    <property type="term" value="F:ATP binding"/>
    <property type="evidence" value="ECO:0007669"/>
    <property type="project" value="UniProtKB-KW"/>
</dbReference>
<dbReference type="Proteomes" id="UP001596036">
    <property type="component" value="Unassembled WGS sequence"/>
</dbReference>
<evidence type="ECO:0000256" key="18">
    <source>
        <dbReference type="ARBA" id="ARBA00023136"/>
    </source>
</evidence>
<evidence type="ECO:0000256" key="22">
    <source>
        <dbReference type="SAM" id="Phobius"/>
    </source>
</evidence>
<evidence type="ECO:0000256" key="14">
    <source>
        <dbReference type="ARBA" id="ARBA00022989"/>
    </source>
</evidence>
<evidence type="ECO:0000256" key="2">
    <source>
        <dbReference type="ARBA" id="ARBA00001966"/>
    </source>
</evidence>
<dbReference type="RefSeq" id="WP_386752701.1">
    <property type="nucleotide sequence ID" value="NZ_JBHSNM010000001.1"/>
</dbReference>
<evidence type="ECO:0000256" key="12">
    <source>
        <dbReference type="ARBA" id="ARBA00022723"/>
    </source>
</evidence>
<evidence type="ECO:0000256" key="15">
    <source>
        <dbReference type="ARBA" id="ARBA00023004"/>
    </source>
</evidence>
<dbReference type="Gene3D" id="3.30.565.10">
    <property type="entry name" value="Histidine kinase-like ATPase, C-terminal domain"/>
    <property type="match status" value="1"/>
</dbReference>
<keyword evidence="25" id="KW-1185">Reference proteome</keyword>
<keyword evidence="8" id="KW-0004">4Fe-4S</keyword>
<dbReference type="EMBL" id="JBHSNM010000001">
    <property type="protein sequence ID" value="MFC5568940.1"/>
    <property type="molecule type" value="Genomic_DNA"/>
</dbReference>
<proteinExistence type="predicted"/>
<dbReference type="PANTHER" id="PTHR24421:SF61">
    <property type="entry name" value="OXYGEN SENSOR HISTIDINE KINASE NREB"/>
    <property type="match status" value="1"/>
</dbReference>
<feature type="domain" description="Histidine kinase" evidence="23">
    <location>
        <begin position="523"/>
        <end position="609"/>
    </location>
</feature>
<dbReference type="InterPro" id="IPR011712">
    <property type="entry name" value="Sig_transdc_His_kin_sub3_dim/P"/>
</dbReference>
<dbReference type="Gene3D" id="3.30.450.20">
    <property type="entry name" value="PAS domain"/>
    <property type="match status" value="1"/>
</dbReference>
<keyword evidence="11 22" id="KW-0812">Transmembrane</keyword>
<keyword evidence="16" id="KW-0902">Two-component regulatory system</keyword>
<dbReference type="InterPro" id="IPR003594">
    <property type="entry name" value="HATPase_dom"/>
</dbReference>
<dbReference type="CDD" id="cd12914">
    <property type="entry name" value="PDC1_DGC_like"/>
    <property type="match status" value="1"/>
</dbReference>
<keyword evidence="24" id="KW-0547">Nucleotide-binding</keyword>
<dbReference type="EC" id="2.7.13.3" evidence="5"/>
<comment type="cofactor">
    <cofactor evidence="2">
        <name>[4Fe-4S] cluster</name>
        <dbReference type="ChEBI" id="CHEBI:49883"/>
    </cofactor>
</comment>
<dbReference type="PROSITE" id="PS50109">
    <property type="entry name" value="HIS_KIN"/>
    <property type="match status" value="1"/>
</dbReference>
<dbReference type="SUPFAM" id="SSF55874">
    <property type="entry name" value="ATPase domain of HSP90 chaperone/DNA topoisomerase II/histidine kinase"/>
    <property type="match status" value="1"/>
</dbReference>
<evidence type="ECO:0000256" key="6">
    <source>
        <dbReference type="ARBA" id="ARBA00017322"/>
    </source>
</evidence>
<keyword evidence="7" id="KW-1003">Cell membrane</keyword>
<dbReference type="Pfam" id="PF07730">
    <property type="entry name" value="HisKA_3"/>
    <property type="match status" value="1"/>
</dbReference>
<comment type="subcellular location">
    <subcellularLocation>
        <location evidence="4">Cell membrane</location>
        <topology evidence="4">Multi-pass membrane protein</topology>
    </subcellularLocation>
    <subcellularLocation>
        <location evidence="3">Cytoplasm</location>
    </subcellularLocation>
</comment>
<dbReference type="InterPro" id="IPR036890">
    <property type="entry name" value="HATPase_C_sf"/>
</dbReference>
<keyword evidence="17" id="KW-0411">Iron-sulfur</keyword>
<dbReference type="InterPro" id="IPR005467">
    <property type="entry name" value="His_kinase_dom"/>
</dbReference>
<gene>
    <name evidence="24" type="ORF">ACFPN1_02535</name>
</gene>
<keyword evidence="12" id="KW-0479">Metal-binding</keyword>
<organism evidence="24 25">
    <name type="scientific">Lysobacter yangpyeongensis</name>
    <dbReference type="NCBI Taxonomy" id="346182"/>
    <lineage>
        <taxon>Bacteria</taxon>
        <taxon>Pseudomonadati</taxon>
        <taxon>Pseudomonadota</taxon>
        <taxon>Gammaproteobacteria</taxon>
        <taxon>Lysobacterales</taxon>
        <taxon>Lysobacteraceae</taxon>
        <taxon>Lysobacter</taxon>
    </lineage>
</organism>
<keyword evidence="10" id="KW-0808">Transferase</keyword>
<keyword evidence="24" id="KW-0067">ATP-binding</keyword>
<comment type="caution">
    <text evidence="24">The sequence shown here is derived from an EMBL/GenBank/DDBJ whole genome shotgun (WGS) entry which is preliminary data.</text>
</comment>
<sequence>MTQSQDPAQGSSRIGIAAARGRRRALFRDFSSLLFVAVVLPVVAIAAVYLWQSSRVARDQYETRLHDVASAHAREIDAFVEMHTAVLQVMADRRSNAGTVRDEARWVDDLGRLHRYFRDFKTLALVDADGALVMTEPAATHVRGVSVADRSYYAEPRRTGRPHISNAYRGRVTSEIPSVALSVPYFADRKFAGVIVGAITIEAFPALRSESGLPGEFQMLLVDGHHTVVHATPGLPFRSLDTLQTEGRDAPLRRLEASDQNARMTLVPGVLRDGGDAYAVVSPLRNGWHLLVFVPQSTVVFEVRRHTAAMLVLLALVLVGVLAVTGALLGRLRVYFTDLLDRMQRFALESQALPASPEMLPVELAPVAEALNQLAARAHGAYEEVSNSLEEQRRLRQELQDMARHLITLQETERRTLSRELHDDIGQAITAIKLGAMALQDDSDPERSREVLAEIIGITDQTVAKLRNLSMLLRPPQLDTLGLETALRWQADTLFRSGHPQLHLQLASLPERPDPAVELACFRIAQEALTNILRHSGATHVTLSLELDAATGSLHLVVTDDGRGFSPEAVRGLGLVIMRERAQQLGGTLHIETVPGQGTRVSLVLPLRGGEPS</sequence>
<evidence type="ECO:0000256" key="4">
    <source>
        <dbReference type="ARBA" id="ARBA00004651"/>
    </source>
</evidence>
<keyword evidence="14 22" id="KW-1133">Transmembrane helix</keyword>
<dbReference type="Pfam" id="PF02743">
    <property type="entry name" value="dCache_1"/>
    <property type="match status" value="1"/>
</dbReference>
<evidence type="ECO:0000256" key="7">
    <source>
        <dbReference type="ARBA" id="ARBA00022475"/>
    </source>
</evidence>
<feature type="transmembrane region" description="Helical" evidence="22">
    <location>
        <begin position="30"/>
        <end position="51"/>
    </location>
</feature>
<feature type="transmembrane region" description="Helical" evidence="22">
    <location>
        <begin position="308"/>
        <end position="329"/>
    </location>
</feature>